<gene>
    <name evidence="2" type="ORF">KSB_92820</name>
</gene>
<comment type="caution">
    <text evidence="2">The sequence shown here is derived from an EMBL/GenBank/DDBJ whole genome shotgun (WGS) entry which is preliminary data.</text>
</comment>
<organism evidence="2 3">
    <name type="scientific">Ktedonobacter robiniae</name>
    <dbReference type="NCBI Taxonomy" id="2778365"/>
    <lineage>
        <taxon>Bacteria</taxon>
        <taxon>Bacillati</taxon>
        <taxon>Chloroflexota</taxon>
        <taxon>Ktedonobacteria</taxon>
        <taxon>Ktedonobacterales</taxon>
        <taxon>Ktedonobacteraceae</taxon>
        <taxon>Ktedonobacter</taxon>
    </lineage>
</organism>
<feature type="region of interest" description="Disordered" evidence="1">
    <location>
        <begin position="79"/>
        <end position="104"/>
    </location>
</feature>
<proteinExistence type="predicted"/>
<accession>A0ABQ3V8D7</accession>
<name>A0ABQ3V8D7_9CHLR</name>
<protein>
    <submittedName>
        <fullName evidence="2">Uncharacterized protein</fullName>
    </submittedName>
</protein>
<sequence>MRVSESVVLPLPRRVQMMVLAALLFVQQYGVGVKIEMRGQAQGKGQRVHVLREWGEVGALDMELDLLGLKDPEYAAGENYDEEEDGLRWVNPTGPGEYRLSERT</sequence>
<dbReference type="EMBL" id="BNJG01000006">
    <property type="protein sequence ID" value="GHO60807.1"/>
    <property type="molecule type" value="Genomic_DNA"/>
</dbReference>
<evidence type="ECO:0000313" key="2">
    <source>
        <dbReference type="EMBL" id="GHO60807.1"/>
    </source>
</evidence>
<reference evidence="2 3" key="1">
    <citation type="journal article" date="2021" name="Int. J. Syst. Evol. Microbiol.">
        <title>Reticulibacter mediterranei gen. nov., sp. nov., within the new family Reticulibacteraceae fam. nov., and Ktedonospora formicarum gen. nov., sp. nov., Ktedonobacter robiniae sp. nov., Dictyobacter formicarum sp. nov. and Dictyobacter arantiisoli sp. nov., belonging to the class Ktedonobacteria.</title>
        <authorList>
            <person name="Yabe S."/>
            <person name="Zheng Y."/>
            <person name="Wang C.M."/>
            <person name="Sakai Y."/>
            <person name="Abe K."/>
            <person name="Yokota A."/>
            <person name="Donadio S."/>
            <person name="Cavaletti L."/>
            <person name="Monciardini P."/>
        </authorList>
    </citation>
    <scope>NUCLEOTIDE SEQUENCE [LARGE SCALE GENOMIC DNA]</scope>
    <source>
        <strain evidence="2 3">SOSP1-30</strain>
    </source>
</reference>
<evidence type="ECO:0000313" key="3">
    <source>
        <dbReference type="Proteomes" id="UP000654345"/>
    </source>
</evidence>
<dbReference type="Proteomes" id="UP000654345">
    <property type="component" value="Unassembled WGS sequence"/>
</dbReference>
<evidence type="ECO:0000256" key="1">
    <source>
        <dbReference type="SAM" id="MobiDB-lite"/>
    </source>
</evidence>
<keyword evidence="3" id="KW-1185">Reference proteome</keyword>